<evidence type="ECO:0000313" key="3">
    <source>
        <dbReference type="Proteomes" id="UP000735302"/>
    </source>
</evidence>
<evidence type="ECO:0000313" key="2">
    <source>
        <dbReference type="EMBL" id="GFO31802.1"/>
    </source>
</evidence>
<evidence type="ECO:0000256" key="1">
    <source>
        <dbReference type="SAM" id="MobiDB-lite"/>
    </source>
</evidence>
<sequence length="93" mass="9929">MADASARGADAESRIGEGALTSQVTPTIQVNIASELGKTDRKNLSSGQGTSGGAQTRDRRVPAHLMAQFLSTVPPMPQKEEEQEVEWEAEMGM</sequence>
<feature type="compositionally biased region" description="Polar residues" evidence="1">
    <location>
        <begin position="20"/>
        <end position="32"/>
    </location>
</feature>
<name>A0AAV4CK97_9GAST</name>
<feature type="region of interest" description="Disordered" evidence="1">
    <location>
        <begin position="1"/>
        <end position="60"/>
    </location>
</feature>
<gene>
    <name evidence="2" type="ORF">PoB_005830700</name>
</gene>
<organism evidence="2 3">
    <name type="scientific">Plakobranchus ocellatus</name>
    <dbReference type="NCBI Taxonomy" id="259542"/>
    <lineage>
        <taxon>Eukaryota</taxon>
        <taxon>Metazoa</taxon>
        <taxon>Spiralia</taxon>
        <taxon>Lophotrochozoa</taxon>
        <taxon>Mollusca</taxon>
        <taxon>Gastropoda</taxon>
        <taxon>Heterobranchia</taxon>
        <taxon>Euthyneura</taxon>
        <taxon>Panpulmonata</taxon>
        <taxon>Sacoglossa</taxon>
        <taxon>Placobranchoidea</taxon>
        <taxon>Plakobranchidae</taxon>
        <taxon>Plakobranchus</taxon>
    </lineage>
</organism>
<proteinExistence type="predicted"/>
<dbReference type="EMBL" id="BLXT01006428">
    <property type="protein sequence ID" value="GFO31802.1"/>
    <property type="molecule type" value="Genomic_DNA"/>
</dbReference>
<keyword evidence="3" id="KW-1185">Reference proteome</keyword>
<comment type="caution">
    <text evidence="2">The sequence shown here is derived from an EMBL/GenBank/DDBJ whole genome shotgun (WGS) entry which is preliminary data.</text>
</comment>
<dbReference type="Proteomes" id="UP000735302">
    <property type="component" value="Unassembled WGS sequence"/>
</dbReference>
<reference evidence="2 3" key="1">
    <citation type="journal article" date="2021" name="Elife">
        <title>Chloroplast acquisition without the gene transfer in kleptoplastic sea slugs, Plakobranchus ocellatus.</title>
        <authorList>
            <person name="Maeda T."/>
            <person name="Takahashi S."/>
            <person name="Yoshida T."/>
            <person name="Shimamura S."/>
            <person name="Takaki Y."/>
            <person name="Nagai Y."/>
            <person name="Toyoda A."/>
            <person name="Suzuki Y."/>
            <person name="Arimoto A."/>
            <person name="Ishii H."/>
            <person name="Satoh N."/>
            <person name="Nishiyama T."/>
            <person name="Hasebe M."/>
            <person name="Maruyama T."/>
            <person name="Minagawa J."/>
            <person name="Obokata J."/>
            <person name="Shigenobu S."/>
        </authorList>
    </citation>
    <scope>NUCLEOTIDE SEQUENCE [LARGE SCALE GENOMIC DNA]</scope>
</reference>
<dbReference type="AlphaFoldDB" id="A0AAV4CK97"/>
<protein>
    <submittedName>
        <fullName evidence="2">Uncharacterized protein</fullName>
    </submittedName>
</protein>
<accession>A0AAV4CK97</accession>